<evidence type="ECO:0000313" key="1">
    <source>
        <dbReference type="EMBL" id="RMI87843.1"/>
    </source>
</evidence>
<dbReference type="EMBL" id="MPBG01000008">
    <property type="protein sequence ID" value="RMI87843.1"/>
    <property type="molecule type" value="Genomic_DNA"/>
</dbReference>
<dbReference type="AlphaFoldDB" id="A0A421NV14"/>
<dbReference type="Proteomes" id="UP000283896">
    <property type="component" value="Unassembled WGS sequence"/>
</dbReference>
<accession>A0A421NV14</accession>
<gene>
    <name evidence="1" type="ORF">PSSA1_v1c5360</name>
</gene>
<keyword evidence="2" id="KW-1185">Reference proteome</keyword>
<reference evidence="2" key="1">
    <citation type="submission" date="2016-11" db="EMBL/GenBank/DDBJ databases">
        <title>Genome sequence of Candidatus Phytoplasma solani strain SA-1.</title>
        <authorList>
            <person name="Haryono M."/>
            <person name="Samarzija I."/>
            <person name="Seruga Music M."/>
            <person name="Hogenhout S."/>
            <person name="Kuo C.-H."/>
        </authorList>
    </citation>
    <scope>NUCLEOTIDE SEQUENCE [LARGE SCALE GENOMIC DNA]</scope>
    <source>
        <strain evidence="2">SA-1</strain>
    </source>
</reference>
<protein>
    <submittedName>
        <fullName evidence="1">Uncharacterized protein</fullName>
    </submittedName>
</protein>
<sequence>MDDSDSTILVKIDKTHRNWCQQVALLDQKAAF</sequence>
<comment type="caution">
    <text evidence="1">The sequence shown here is derived from an EMBL/GenBank/DDBJ whole genome shotgun (WGS) entry which is preliminary data.</text>
</comment>
<organism evidence="1 2">
    <name type="scientific">Candidatus Phytoplasma solani</name>
    <dbReference type="NCBI Taxonomy" id="69896"/>
    <lineage>
        <taxon>Bacteria</taxon>
        <taxon>Bacillati</taxon>
        <taxon>Mycoplasmatota</taxon>
        <taxon>Mollicutes</taxon>
        <taxon>Acholeplasmatales</taxon>
        <taxon>Acholeplasmataceae</taxon>
        <taxon>Candidatus Phytoplasma</taxon>
        <taxon>16SrXII (Stolbur group)</taxon>
    </lineage>
</organism>
<proteinExistence type="predicted"/>
<name>A0A421NV14_9MOLU</name>
<evidence type="ECO:0000313" key="2">
    <source>
        <dbReference type="Proteomes" id="UP000283896"/>
    </source>
</evidence>